<dbReference type="Proteomes" id="UP000198756">
    <property type="component" value="Unassembled WGS sequence"/>
</dbReference>
<sequence>MNIEFSSLHQINHSTNKWSKIEISSSGDLISQYVQRLLFEISNSGSGRKFVFESEFTEVIVALKNILLNSKRLESAEIILKRLMKVESDSQNDYKHLDMEIPAGSIFQALLRDENGMKRIILSKADHNEFIDDQEFDLRTGLPWKKRTINNLNVSSPE</sequence>
<proteinExistence type="predicted"/>
<dbReference type="EMBL" id="FMXE01000054">
    <property type="protein sequence ID" value="SDA96765.1"/>
    <property type="molecule type" value="Genomic_DNA"/>
</dbReference>
<evidence type="ECO:0000313" key="1">
    <source>
        <dbReference type="EMBL" id="SDA96765.1"/>
    </source>
</evidence>
<reference evidence="2" key="1">
    <citation type="submission" date="2016-10" db="EMBL/GenBank/DDBJ databases">
        <authorList>
            <person name="Varghese N."/>
            <person name="Submissions S."/>
        </authorList>
    </citation>
    <scope>NUCLEOTIDE SEQUENCE [LARGE SCALE GENOMIC DNA]</scope>
    <source>
        <strain evidence="2">DSM 22703</strain>
    </source>
</reference>
<accession>A0A1G5ZQ35</accession>
<gene>
    <name evidence="1" type="ORF">SAMN03080617_04282</name>
</gene>
<keyword evidence="2" id="KW-1185">Reference proteome</keyword>
<name>A0A1G5ZQ35_9BACT</name>
<protein>
    <submittedName>
        <fullName evidence="1">Uncharacterized protein</fullName>
    </submittedName>
</protein>
<dbReference type="AlphaFoldDB" id="A0A1G5ZQ35"/>
<evidence type="ECO:0000313" key="2">
    <source>
        <dbReference type="Proteomes" id="UP000198756"/>
    </source>
</evidence>
<dbReference type="OrthoDB" id="1402231at2"/>
<organism evidence="1 2">
    <name type="scientific">Algoriphagus alkaliphilus</name>
    <dbReference type="NCBI Taxonomy" id="279824"/>
    <lineage>
        <taxon>Bacteria</taxon>
        <taxon>Pseudomonadati</taxon>
        <taxon>Bacteroidota</taxon>
        <taxon>Cytophagia</taxon>
        <taxon>Cytophagales</taxon>
        <taxon>Cyclobacteriaceae</taxon>
        <taxon>Algoriphagus</taxon>
    </lineage>
</organism>
<dbReference type="RefSeq" id="WP_092734981.1">
    <property type="nucleotide sequence ID" value="NZ_FMXE01000054.1"/>
</dbReference>